<keyword evidence="3" id="KW-1185">Reference proteome</keyword>
<protein>
    <submittedName>
        <fullName evidence="2">YvrJ family protein</fullName>
    </submittedName>
</protein>
<keyword evidence="1" id="KW-1133">Transmembrane helix</keyword>
<name>A0ABW5QS64_9BACL</name>
<feature type="transmembrane region" description="Helical" evidence="1">
    <location>
        <begin position="6"/>
        <end position="29"/>
    </location>
</feature>
<accession>A0ABW5QS64</accession>
<comment type="caution">
    <text evidence="2">The sequence shown here is derived from an EMBL/GenBank/DDBJ whole genome shotgun (WGS) entry which is preliminary data.</text>
</comment>
<evidence type="ECO:0000313" key="3">
    <source>
        <dbReference type="Proteomes" id="UP001597493"/>
    </source>
</evidence>
<evidence type="ECO:0000256" key="1">
    <source>
        <dbReference type="SAM" id="Phobius"/>
    </source>
</evidence>
<dbReference type="Proteomes" id="UP001597493">
    <property type="component" value="Unassembled WGS sequence"/>
</dbReference>
<keyword evidence="1" id="KW-0472">Membrane</keyword>
<gene>
    <name evidence="2" type="ORF">ACFSW5_01755</name>
</gene>
<dbReference type="RefSeq" id="WP_379269068.1">
    <property type="nucleotide sequence ID" value="NZ_JBHUMY010000001.1"/>
</dbReference>
<dbReference type="EMBL" id="JBHUMY010000001">
    <property type="protein sequence ID" value="MFD2658985.1"/>
    <property type="molecule type" value="Genomic_DNA"/>
</dbReference>
<dbReference type="Pfam" id="PF12841">
    <property type="entry name" value="YvrJ"/>
    <property type="match status" value="1"/>
</dbReference>
<dbReference type="InterPro" id="IPR024419">
    <property type="entry name" value="YvrJ"/>
</dbReference>
<evidence type="ECO:0000313" key="2">
    <source>
        <dbReference type="EMBL" id="MFD2658985.1"/>
    </source>
</evidence>
<organism evidence="2 3">
    <name type="scientific">Paenibacillus thailandensis</name>
    <dbReference type="NCBI Taxonomy" id="393250"/>
    <lineage>
        <taxon>Bacteria</taxon>
        <taxon>Bacillati</taxon>
        <taxon>Bacillota</taxon>
        <taxon>Bacilli</taxon>
        <taxon>Bacillales</taxon>
        <taxon>Paenibacillaceae</taxon>
        <taxon>Paenibacillus</taxon>
    </lineage>
</organism>
<sequence>MMDDPSLSYLLTAVSQVGFPIVLTGYLLIRFEKKLETLTESILNLTEVIHKKMSEDSNGK</sequence>
<proteinExistence type="predicted"/>
<reference evidence="3" key="1">
    <citation type="journal article" date="2019" name="Int. J. Syst. Evol. Microbiol.">
        <title>The Global Catalogue of Microorganisms (GCM) 10K type strain sequencing project: providing services to taxonomists for standard genome sequencing and annotation.</title>
        <authorList>
            <consortium name="The Broad Institute Genomics Platform"/>
            <consortium name="The Broad Institute Genome Sequencing Center for Infectious Disease"/>
            <person name="Wu L."/>
            <person name="Ma J."/>
        </authorList>
    </citation>
    <scope>NUCLEOTIDE SEQUENCE [LARGE SCALE GENOMIC DNA]</scope>
    <source>
        <strain evidence="3">TISTR 1827</strain>
    </source>
</reference>
<keyword evidence="1" id="KW-0812">Transmembrane</keyword>